<sequence>MKQSLTMGWEKRRIEVGMPELFSLKINHGEKWSESAYMERFEAWFDYVDKDFISFFEIDEMEGLRLIEQDQDVAEMCKYVPGVREIEMYLEHLNPKQAALKHKLLMNLDENAILTKGVIIDDIEESRVAISITKGSGSKLKKGRAKGGADDLEKWLCFLNDIAYNGDDEHEAEATEGGQGSGDEAEDGPLNADNEGDEDDEIEEGHEAKEVNEGTEVFNKYALFVAVNVEDDTIDSEPQHLRHHNPLSHRSHALRKLHNLHLSQLKPLKPLQSLLQEVRKGGGIFHDVALML</sequence>
<dbReference type="Proteomes" id="UP000290289">
    <property type="component" value="Chromosome 14"/>
</dbReference>
<organism evidence="2 3">
    <name type="scientific">Malus domestica</name>
    <name type="common">Apple</name>
    <name type="synonym">Pyrus malus</name>
    <dbReference type="NCBI Taxonomy" id="3750"/>
    <lineage>
        <taxon>Eukaryota</taxon>
        <taxon>Viridiplantae</taxon>
        <taxon>Streptophyta</taxon>
        <taxon>Embryophyta</taxon>
        <taxon>Tracheophyta</taxon>
        <taxon>Spermatophyta</taxon>
        <taxon>Magnoliopsida</taxon>
        <taxon>eudicotyledons</taxon>
        <taxon>Gunneridae</taxon>
        <taxon>Pentapetalae</taxon>
        <taxon>rosids</taxon>
        <taxon>fabids</taxon>
        <taxon>Rosales</taxon>
        <taxon>Rosaceae</taxon>
        <taxon>Amygdaloideae</taxon>
        <taxon>Maleae</taxon>
        <taxon>Malus</taxon>
    </lineage>
</organism>
<protein>
    <submittedName>
        <fullName evidence="2">Uncharacterized protein</fullName>
    </submittedName>
</protein>
<gene>
    <name evidence="2" type="ORF">DVH24_019309</name>
</gene>
<keyword evidence="3" id="KW-1185">Reference proteome</keyword>
<proteinExistence type="predicted"/>
<reference evidence="2 3" key="1">
    <citation type="submission" date="2018-10" db="EMBL/GenBank/DDBJ databases">
        <title>A high-quality apple genome assembly.</title>
        <authorList>
            <person name="Hu J."/>
        </authorList>
    </citation>
    <scope>NUCLEOTIDE SEQUENCE [LARGE SCALE GENOMIC DNA]</scope>
    <source>
        <strain evidence="3">cv. HFTH1</strain>
        <tissue evidence="2">Young leaf</tissue>
    </source>
</reference>
<evidence type="ECO:0000313" key="2">
    <source>
        <dbReference type="EMBL" id="RXH76421.1"/>
    </source>
</evidence>
<evidence type="ECO:0000313" key="3">
    <source>
        <dbReference type="Proteomes" id="UP000290289"/>
    </source>
</evidence>
<feature type="region of interest" description="Disordered" evidence="1">
    <location>
        <begin position="170"/>
        <end position="209"/>
    </location>
</feature>
<dbReference type="AlphaFoldDB" id="A0A498I4N3"/>
<accession>A0A498I4N3</accession>
<evidence type="ECO:0000256" key="1">
    <source>
        <dbReference type="SAM" id="MobiDB-lite"/>
    </source>
</evidence>
<dbReference type="EMBL" id="RDQH01000340">
    <property type="protein sequence ID" value="RXH76421.1"/>
    <property type="molecule type" value="Genomic_DNA"/>
</dbReference>
<feature type="compositionally biased region" description="Acidic residues" evidence="1">
    <location>
        <begin position="194"/>
        <end position="204"/>
    </location>
</feature>
<comment type="caution">
    <text evidence="2">The sequence shown here is derived from an EMBL/GenBank/DDBJ whole genome shotgun (WGS) entry which is preliminary data.</text>
</comment>
<name>A0A498I4N3_MALDO</name>